<dbReference type="SMART" id="SM00912">
    <property type="entry name" value="Haemagg_act"/>
    <property type="match status" value="1"/>
</dbReference>
<proteinExistence type="predicted"/>
<dbReference type="InterPro" id="IPR011493">
    <property type="entry name" value="GLUG"/>
</dbReference>
<dbReference type="InterPro" id="IPR012334">
    <property type="entry name" value="Pectin_lyas_fold"/>
</dbReference>
<reference evidence="2 3" key="1">
    <citation type="submission" date="2018-06" db="EMBL/GenBank/DDBJ databases">
        <authorList>
            <consortium name="Pathogen Informatics"/>
            <person name="Doyle S."/>
        </authorList>
    </citation>
    <scope>NUCLEOTIDE SEQUENCE [LARGE SCALE GENOMIC DNA]</scope>
    <source>
        <strain evidence="2 3">NCTC8684</strain>
    </source>
</reference>
<dbReference type="PANTHER" id="PTHR12338:SF5">
    <property type="entry name" value="ANTIGEN 43-RELATED"/>
    <property type="match status" value="1"/>
</dbReference>
<evidence type="ECO:0000313" key="3">
    <source>
        <dbReference type="Proteomes" id="UP000254029"/>
    </source>
</evidence>
<dbReference type="InterPro" id="IPR008638">
    <property type="entry name" value="FhaB/CdiA-like_TPS"/>
</dbReference>
<dbReference type="EMBL" id="UIGR01000001">
    <property type="protein sequence ID" value="SUX33417.1"/>
    <property type="molecule type" value="Genomic_DNA"/>
</dbReference>
<dbReference type="NCBIfam" id="TIGR01901">
    <property type="entry name" value="adhes_NPXG"/>
    <property type="match status" value="1"/>
</dbReference>
<dbReference type="InterPro" id="IPR011050">
    <property type="entry name" value="Pectin_lyase_fold/virulence"/>
</dbReference>
<evidence type="ECO:0000313" key="2">
    <source>
        <dbReference type="EMBL" id="SUX33417.1"/>
    </source>
</evidence>
<dbReference type="Pfam" id="PF18657">
    <property type="entry name" value="YDG"/>
    <property type="match status" value="18"/>
</dbReference>
<dbReference type="Proteomes" id="UP000254029">
    <property type="component" value="Unassembled WGS sequence"/>
</dbReference>
<dbReference type="PANTHER" id="PTHR12338">
    <property type="entry name" value="AUTOTRANSPORTER"/>
    <property type="match status" value="1"/>
</dbReference>
<dbReference type="Pfam" id="PF18676">
    <property type="entry name" value="MBG_2"/>
    <property type="match status" value="1"/>
</dbReference>
<dbReference type="SUPFAM" id="SSF51126">
    <property type="entry name" value="Pectin lyase-like"/>
    <property type="match status" value="1"/>
</dbReference>
<gene>
    <name evidence="2" type="primary">hxuA</name>
    <name evidence="2" type="ORF">NCTC8684_02516</name>
</gene>
<dbReference type="Pfam" id="PF05860">
    <property type="entry name" value="TPS"/>
    <property type="match status" value="1"/>
</dbReference>
<dbReference type="InterPro" id="IPR041286">
    <property type="entry name" value="MBG_2"/>
</dbReference>
<evidence type="ECO:0000259" key="1">
    <source>
        <dbReference type="SMART" id="SM00912"/>
    </source>
</evidence>
<organism evidence="2 3">
    <name type="scientific">Chromobacterium violaceum</name>
    <dbReference type="NCBI Taxonomy" id="536"/>
    <lineage>
        <taxon>Bacteria</taxon>
        <taxon>Pseudomonadati</taxon>
        <taxon>Pseudomonadota</taxon>
        <taxon>Betaproteobacteria</taxon>
        <taxon>Neisseriales</taxon>
        <taxon>Chromobacteriaceae</taxon>
        <taxon>Chromobacterium</taxon>
    </lineage>
</organism>
<dbReference type="InterPro" id="IPR024973">
    <property type="entry name" value="ESPR"/>
</dbReference>
<dbReference type="Gene3D" id="2.160.20.10">
    <property type="entry name" value="Single-stranded right-handed beta-helix, Pectin lyase-like"/>
    <property type="match status" value="1"/>
</dbReference>
<dbReference type="Gene3D" id="2.160.20.110">
    <property type="match status" value="2"/>
</dbReference>
<dbReference type="InterPro" id="IPR041248">
    <property type="entry name" value="YDG"/>
</dbReference>
<sequence length="2948" mass="292091">MNRIYHVIWHYATQQWTVVSEHTCAKKRRSSSSQKIVPITLSLLACLAHEASGAPIGGQVSSGTGSIRQTGSTTTVVQNSQNLSLNWNSFNVSPNETVNFIQPNRTSLAVNNILGNSPSQIMGHLNANGQLWLINPNGMIFGRNAQINVGSLVASTLSPSSNLNNGTIQFKGSGSGSIINQGQISAAQGGYVALLGNAVSNQGTIEATAGTVALAGGSEIAVGFADNQLVSIQVDKSTLNNFAENQQLIQADGGQVIVTAGAHDSILSSAVNNSGIIEARTLESHNGKITLLAGMTAGTTSVAGTLDASAPDGGDGGHIDTSGAHVKITPDANISTKASNGSTGSWTIDPQNYTIAASGGDITGSQVSSLLGSNNITISSTQGAVAGSGDLNVNDAISWSNANSLTLTAVRNVSFNSGGTVTNTGGGTLSARADANASGTGTVVMNGGSINVSGAGGAVNFYYNPAVFGTPSTFSNVTVSGGSKFTPYMLINTASKLQSMSTNASANYALATNIDASSISNFTPVAFSGNFDGLNYAINNLTINASGNNAGLFSTTSGTATVQNLSLANASVTGHATVGALVGNNAGTIKNVTVSGTVSGSNTEIGGVAGYNTGSLDRVTSSATVNGTGISGASDYVGGLIGYSTGGSISNASVSGAVNVAAHNYYIGGLIGYSNSTISNSAATGNVNAVFGGYTGGFIGYAAGGTVSTSYATGSVTAGDYGYDDNAGFIGVNYAPITNSYSTGTVTLAQSWYSGGLVGQNHANIGNSYSSSNITVSSGPAAGGNGSATYTNSVGGLVGYNVSGNLSNVYATGNVISTGQGANGTYYGSYYIGGLVGYVGSGNITHSYATGNVTATALIQAAGGLVGAAVAGTYTNDYASGNVTATQAGYSSPPSYVGGLIGYPGATLVNTYSVGNVSVSAGTTNYGGLTGAATTITGSSFWDTTTSGRATDPSTHAVGMNTANMQTQANFTSATTANGNSNPAWDFSTVWKMGSGAYLYPVFQTANGPTSTPGPTTPVVAAVYYPLTLSNFSASNKVYDGTAAASGITANLAGILPGQTVGLSSLSGNFVDKNVGNGKTITLNSTPTLTGANAGNYLLAPYVVNAFSANITPLAITVSAAGQNKTYDATVNANATLNSGGVLAGDIVNFSKTSATFNNKNVGNAKTVSVSGIFASGADAGNYTINSTATTSANITPLAITVSAAGQNKTYDGTVNGSATLSSGGVLAGDIVNFSKTSAVFNDKNVGTAKPMAVAGISASGADAGNYTLNNSTAATSANITPLAITVSATGQNKTYDATVNANATLSSGGVLAGDIVNFSKTSAVFNDKNVGTAKPMAVTGIYASGADAGNYTINSTATTSANITPLAITVSATGQNKTYDATVNANATLSSGGVLAGDSVSFADTGASFNNKNVGNAKPVSVAGIYASGADAGNYTINSTATTSANITPLALSVNGAGAFDKLYDGTNAATLYGSIGTLGSDAVTLNSNGLFASAHVARDGSGNVIAQNVTANYAISGADAGNYTLTQPTGLTAAIRPVTVTANISAANKTYDGTTSATLSSQTVAGAINGETLALNAAAANFDTKDTGTGKTVIASGLTLSNGTGLASDYALQSNTAATSANITPLAITVSATGQNKTYDATVNANATLSSGGVLAGDIVNFSKTSAVFNDKNVGTAKPMAVTGIYASGADAGNYTINSTATTSANITPLAITVSATGQNKTYDATVNANATLSSGGVLAGDAVNFSDTSATFANKNVGNAKTVSVSGISASGADAGNYTINSTATTSANITPLALSVNGAGANDKLYDGTNTATLYGSIGTLGSDAVTLSGNGTFASAHVAHDGSGNVIAQSVTANYAISGADAGNYTLTQPTGLTAAIRPVTVTANISAANKTYDGTTSATLSSQTVAGTINGETLALNAAAANFDTKDAGTGKTVTASGLTLSNGTGLASDYALQSNTAATTANINQAHLTISGLAASDKTYDGTTGVTITNWGNLNGLVSGETLTLNHGNATFGSAASNAGTLTVTASGYSLANGSGKASNYILDTPTATTQAAINKALLTITANNDAKIVTQADNAGSYNGVSYSGFVNGETASVLTGSLSVSRSGMGAGNGVGDPAGSYANSLVASGLSAANYAIAYQPGNYTIVPANVLLVKAANVSQAYGSAFNLAPPTAQYLDGASNLIKTLTVAANGNNSFTASDGAGGSATFTLSPSSGVYSNSNALRVGNYNLTSSNAHITGNNFSNLVYIGVQTSTAKALTPSVNAVSKTYDGTTALEAPNLVAGSGVGVGDVVNITGNGAFASANAGTQTYTVNNLTLGGSDAANYYVTNDGIITGIGTINPRHITLNAQSDAKTYDGTTRSAQNVSIGGSGLAGSDSINGLAEQFNSKNALGTNGSTLSVKAGYVINDGNSGNNYVVDALNTASGTINKAALTLSAQKDVKTYDGTASSSGTVLLTGGLVGGDSFATLSQSFDSKNAGSRTLNVNYAINDGNGGNNYQVATLAASGAIAQKILTAPSLSINNKVYDGTTSASINASGGTLNGVLGGDSVNIDTSRGVASFSTKNVGANLAVTISSVGLSGADADNYTTNNIATARANITPLAITVGAAGQNKTYDGTVNASVSLSSSGVLAGDAVNFSDASATFANKNVGNAKTVTVSGISASGSDAGNYTLNNDTAITSASITPRTLTVSATGQNKIYDGTVNDAVTLASSGVLPGDIVNISAAGASFADKNVGKDKIVTVAGISASGADAGNYAIANSVTTTASITPITLYYLAYAQGIKQGQTPYNLIGEIRGNFANGENLSNATYGALRWITNGNAYSAVGQYAIMGSGLSAQNYIFIQDPSNATALTISPNQVPFITQTQNDVTAQTLALAANGQAASTPYGLTTKPFATGNVAANRKYHGDSNTGISGFETTLNLDVIDGGVKLSTERKILGGGN</sequence>
<accession>A0AAX2MAN0</accession>
<protein>
    <submittedName>
        <fullName evidence="2">Heme:hemopexin utilization protein A</fullName>
    </submittedName>
</protein>
<dbReference type="Pfam" id="PF13018">
    <property type="entry name" value="ESPR"/>
    <property type="match status" value="1"/>
</dbReference>
<feature type="domain" description="Filamentous haemagglutinin FhaB/tRNA nuclease CdiA-like TPS" evidence="1">
    <location>
        <begin position="51"/>
        <end position="163"/>
    </location>
</feature>
<dbReference type="RefSeq" id="WP_115648478.1">
    <property type="nucleotide sequence ID" value="NZ_UFVO01000001.1"/>
</dbReference>
<dbReference type="InterPro" id="IPR050909">
    <property type="entry name" value="Bact_Autotransporter_VF"/>
</dbReference>
<name>A0AAX2MAN0_CHRVL</name>
<comment type="caution">
    <text evidence="2">The sequence shown here is derived from an EMBL/GenBank/DDBJ whole genome shotgun (WGS) entry which is preliminary data.</text>
</comment>
<dbReference type="Pfam" id="PF07581">
    <property type="entry name" value="Glug"/>
    <property type="match status" value="4"/>
</dbReference>